<dbReference type="EMBL" id="KV454426">
    <property type="protein sequence ID" value="ODQ82664.1"/>
    <property type="molecule type" value="Genomic_DNA"/>
</dbReference>
<evidence type="ECO:0000313" key="8">
    <source>
        <dbReference type="EMBL" id="ODQ82664.1"/>
    </source>
</evidence>
<dbReference type="PANTHER" id="PTHR13044">
    <property type="entry name" value="ACTIVATING TRANSCRIPTION FACTOR ATF 4/5"/>
    <property type="match status" value="1"/>
</dbReference>
<comment type="subcellular location">
    <subcellularLocation>
        <location evidence="1">Nucleus</location>
    </subcellularLocation>
</comment>
<dbReference type="Pfam" id="PF07716">
    <property type="entry name" value="bZIP_2"/>
    <property type="match status" value="1"/>
</dbReference>
<gene>
    <name evidence="8" type="ORF">BABINDRAFT_159197</name>
</gene>
<evidence type="ECO:0000256" key="2">
    <source>
        <dbReference type="ARBA" id="ARBA00023015"/>
    </source>
</evidence>
<dbReference type="SUPFAM" id="SSF57959">
    <property type="entry name" value="Leucine zipper domain"/>
    <property type="match status" value="1"/>
</dbReference>
<dbReference type="GeneID" id="30145372"/>
<reference evidence="9" key="1">
    <citation type="submission" date="2016-05" db="EMBL/GenBank/DDBJ databases">
        <title>Comparative genomics of biotechnologically important yeasts.</title>
        <authorList>
            <consortium name="DOE Joint Genome Institute"/>
            <person name="Riley R."/>
            <person name="Haridas S."/>
            <person name="Wolfe K.H."/>
            <person name="Lopes M.R."/>
            <person name="Hittinger C.T."/>
            <person name="Goker M."/>
            <person name="Salamov A."/>
            <person name="Wisecaver J."/>
            <person name="Long T.M."/>
            <person name="Aerts A.L."/>
            <person name="Barry K."/>
            <person name="Choi C."/>
            <person name="Clum A."/>
            <person name="Coughlan A.Y."/>
            <person name="Deshpande S."/>
            <person name="Douglass A.P."/>
            <person name="Hanson S.J."/>
            <person name="Klenk H.-P."/>
            <person name="Labutti K."/>
            <person name="Lapidus A."/>
            <person name="Lindquist E."/>
            <person name="Lipzen A."/>
            <person name="Meier-Kolthoff J.P."/>
            <person name="Ohm R.A."/>
            <person name="Otillar R.P."/>
            <person name="Pangilinan J."/>
            <person name="Peng Y."/>
            <person name="Rokas A."/>
            <person name="Rosa C.A."/>
            <person name="Scheuner C."/>
            <person name="Sibirny A.A."/>
            <person name="Slot J.C."/>
            <person name="Stielow J.B."/>
            <person name="Sun H."/>
            <person name="Kurtzman C.P."/>
            <person name="Blackwell M."/>
            <person name="Grigoriev I.V."/>
            <person name="Jeffries T.W."/>
        </authorList>
    </citation>
    <scope>NUCLEOTIDE SEQUENCE [LARGE SCALE GENOMIC DNA]</scope>
    <source>
        <strain evidence="9">NRRL Y-12698</strain>
    </source>
</reference>
<feature type="coiled-coil region" evidence="6">
    <location>
        <begin position="143"/>
        <end position="184"/>
    </location>
</feature>
<sequence length="199" mass="22577">MSYQSIDYLANLNLEFADSFGSPNPVTGQTDLALFTDANFFDFEVSSDGFEQKPVFASPTGASAAETQFIQQQQVTMNLEKELLNLSSYQPVSVKLEEEYDSFPQGMLPPAAVTTEVHASETDKRRRNTAASARFRVKKKIREQEIEKQSQALAEKVRFLELRVKTLEMENKCLKSLIVEKNEKKNNQLVEDIKRRSGL</sequence>
<keyword evidence="4" id="KW-0804">Transcription</keyword>
<evidence type="ECO:0000256" key="6">
    <source>
        <dbReference type="SAM" id="Coils"/>
    </source>
</evidence>
<dbReference type="CDD" id="cd14705">
    <property type="entry name" value="bZIP_Zip1"/>
    <property type="match status" value="1"/>
</dbReference>
<keyword evidence="9" id="KW-1185">Reference proteome</keyword>
<dbReference type="InterPro" id="IPR004827">
    <property type="entry name" value="bZIP"/>
</dbReference>
<evidence type="ECO:0000256" key="4">
    <source>
        <dbReference type="ARBA" id="ARBA00023163"/>
    </source>
</evidence>
<proteinExistence type="predicted"/>
<dbReference type="GO" id="GO:0089713">
    <property type="term" value="C:Cbf1-Met4-Met28 complex"/>
    <property type="evidence" value="ECO:0007669"/>
    <property type="project" value="TreeGrafter"/>
</dbReference>
<evidence type="ECO:0000313" key="9">
    <source>
        <dbReference type="Proteomes" id="UP000094336"/>
    </source>
</evidence>
<dbReference type="GO" id="GO:0005634">
    <property type="term" value="C:nucleus"/>
    <property type="evidence" value="ECO:0007669"/>
    <property type="project" value="UniProtKB-SubCell"/>
</dbReference>
<dbReference type="GO" id="GO:0001228">
    <property type="term" value="F:DNA-binding transcription activator activity, RNA polymerase II-specific"/>
    <property type="evidence" value="ECO:0007669"/>
    <property type="project" value="TreeGrafter"/>
</dbReference>
<name>A0A1E3QYN1_9ASCO</name>
<evidence type="ECO:0000256" key="1">
    <source>
        <dbReference type="ARBA" id="ARBA00004123"/>
    </source>
</evidence>
<dbReference type="Gene3D" id="1.20.5.170">
    <property type="match status" value="1"/>
</dbReference>
<dbReference type="OrthoDB" id="1939598at2759"/>
<evidence type="ECO:0000259" key="7">
    <source>
        <dbReference type="PROSITE" id="PS00036"/>
    </source>
</evidence>
<dbReference type="PROSITE" id="PS00036">
    <property type="entry name" value="BZIP_BASIC"/>
    <property type="match status" value="1"/>
</dbReference>
<dbReference type="Proteomes" id="UP000094336">
    <property type="component" value="Unassembled WGS sequence"/>
</dbReference>
<dbReference type="STRING" id="984486.A0A1E3QYN1"/>
<keyword evidence="6" id="KW-0175">Coiled coil</keyword>
<dbReference type="AlphaFoldDB" id="A0A1E3QYN1"/>
<keyword evidence="5" id="KW-0539">Nucleus</keyword>
<accession>A0A1E3QYN1</accession>
<evidence type="ECO:0000256" key="3">
    <source>
        <dbReference type="ARBA" id="ARBA00023125"/>
    </source>
</evidence>
<organism evidence="8 9">
    <name type="scientific">Babjeviella inositovora NRRL Y-12698</name>
    <dbReference type="NCBI Taxonomy" id="984486"/>
    <lineage>
        <taxon>Eukaryota</taxon>
        <taxon>Fungi</taxon>
        <taxon>Dikarya</taxon>
        <taxon>Ascomycota</taxon>
        <taxon>Saccharomycotina</taxon>
        <taxon>Pichiomycetes</taxon>
        <taxon>Serinales incertae sedis</taxon>
        <taxon>Babjeviella</taxon>
    </lineage>
</organism>
<keyword evidence="2" id="KW-0805">Transcription regulation</keyword>
<dbReference type="PANTHER" id="PTHR13044:SF14">
    <property type="entry name" value="CRYPTOCEPHAL, ISOFORM A"/>
    <property type="match status" value="1"/>
</dbReference>
<keyword evidence="3" id="KW-0238">DNA-binding</keyword>
<evidence type="ECO:0000256" key="5">
    <source>
        <dbReference type="ARBA" id="ARBA00023242"/>
    </source>
</evidence>
<dbReference type="RefSeq" id="XP_018987992.1">
    <property type="nucleotide sequence ID" value="XM_019127519.1"/>
</dbReference>
<feature type="domain" description="BZIP" evidence="7">
    <location>
        <begin position="124"/>
        <end position="138"/>
    </location>
</feature>
<protein>
    <recommendedName>
        <fullName evidence="7">BZIP domain-containing protein</fullName>
    </recommendedName>
</protein>
<dbReference type="InterPro" id="IPR046347">
    <property type="entry name" value="bZIP_sf"/>
</dbReference>
<dbReference type="GO" id="GO:0000977">
    <property type="term" value="F:RNA polymerase II transcription regulatory region sequence-specific DNA binding"/>
    <property type="evidence" value="ECO:0007669"/>
    <property type="project" value="TreeGrafter"/>
</dbReference>